<accession>A0A5J6Z8X1</accession>
<organism evidence="3 4">
    <name type="scientific">Corynebacterium urogenitale</name>
    <dbReference type="NCBI Taxonomy" id="2487892"/>
    <lineage>
        <taxon>Bacteria</taxon>
        <taxon>Bacillati</taxon>
        <taxon>Actinomycetota</taxon>
        <taxon>Actinomycetes</taxon>
        <taxon>Mycobacteriales</taxon>
        <taxon>Corynebacteriaceae</taxon>
        <taxon>Corynebacterium</taxon>
    </lineage>
</organism>
<name>A0A5J6Z8X1_9CORY</name>
<protein>
    <recommendedName>
        <fullName evidence="5">Acetyl-CoA acetyltransferase</fullName>
    </recommendedName>
</protein>
<dbReference type="EMBL" id="CP045032">
    <property type="protein sequence ID" value="QFQ01729.1"/>
    <property type="molecule type" value="Genomic_DNA"/>
</dbReference>
<dbReference type="KEGG" id="cuo:CUROG_01645"/>
<dbReference type="AlphaFoldDB" id="A0A5J6Z8X1"/>
<evidence type="ECO:0000256" key="1">
    <source>
        <dbReference type="ARBA" id="ARBA00022679"/>
    </source>
</evidence>
<keyword evidence="4" id="KW-1185">Reference proteome</keyword>
<evidence type="ECO:0000313" key="4">
    <source>
        <dbReference type="Proteomes" id="UP000326711"/>
    </source>
</evidence>
<dbReference type="InterPro" id="IPR036230">
    <property type="entry name" value="LeuA_allosteric_dom_sf"/>
</dbReference>
<evidence type="ECO:0000313" key="3">
    <source>
        <dbReference type="EMBL" id="QFQ01729.1"/>
    </source>
</evidence>
<dbReference type="Proteomes" id="UP000326711">
    <property type="component" value="Chromosome"/>
</dbReference>
<proteinExistence type="predicted"/>
<reference evidence="4" key="1">
    <citation type="submission" date="2019-10" db="EMBL/GenBank/DDBJ databases">
        <title>Complete genome sequence of Corynebacterium urogenitalis DSM 108747, isolated from the genital tract of a cow.</title>
        <authorList>
            <person name="Ruckert C."/>
            <person name="Ballas P."/>
            <person name="Wagener K."/>
            <person name="Drillich M."/>
            <person name="Kaempfer P."/>
            <person name="Busse H.-J."/>
            <person name="Ehling-Schulz M."/>
        </authorList>
    </citation>
    <scope>NUCLEOTIDE SEQUENCE [LARGE SCALE GENOMIC DNA]</scope>
    <source>
        <strain evidence="4">LMM 1652</strain>
    </source>
</reference>
<evidence type="ECO:0000256" key="2">
    <source>
        <dbReference type="SAM" id="MobiDB-lite"/>
    </source>
</evidence>
<dbReference type="GO" id="GO:0016740">
    <property type="term" value="F:transferase activity"/>
    <property type="evidence" value="ECO:0007669"/>
    <property type="project" value="UniProtKB-KW"/>
</dbReference>
<feature type="region of interest" description="Disordered" evidence="2">
    <location>
        <begin position="26"/>
        <end position="61"/>
    </location>
</feature>
<sequence length="212" mass="24200">MMFEDNEGTMNATTLIRFARPETEWNNPTYTVQPRPGHGRRSTAKTFTPTRTSRIEKRRQRTRTFAEDPFRARFGHRLPSGMRQEARGMEWKTFISTYAPTSIRVEHMTSQRLRAGRHHFEIALNGLTKEAQTTRASITSMGASSAMTQILADHGYNVEITEFHQYKIFEATVTFIYTTHKSKSVWAVGFGADRDLSIANALCSAASRLYLV</sequence>
<keyword evidence="1" id="KW-0808">Transferase</keyword>
<dbReference type="Gene3D" id="3.30.160.270">
    <property type="match status" value="1"/>
</dbReference>
<evidence type="ECO:0008006" key="5">
    <source>
        <dbReference type="Google" id="ProtNLM"/>
    </source>
</evidence>
<gene>
    <name evidence="3" type="ORF">CUROG_01645</name>
</gene>